<dbReference type="InterPro" id="IPR037470">
    <property type="entry name" value="IVY1"/>
</dbReference>
<dbReference type="STRING" id="1230905.A0A1G4IW44"/>
<dbReference type="PANTHER" id="PTHR38407:SF1">
    <property type="entry name" value="PROTEIN IVY1"/>
    <property type="match status" value="1"/>
</dbReference>
<feature type="compositionally biased region" description="Polar residues" evidence="2">
    <location>
        <begin position="314"/>
        <end position="344"/>
    </location>
</feature>
<evidence type="ECO:0000256" key="2">
    <source>
        <dbReference type="SAM" id="MobiDB-lite"/>
    </source>
</evidence>
<reference evidence="3 4" key="1">
    <citation type="submission" date="2016-03" db="EMBL/GenBank/DDBJ databases">
        <authorList>
            <person name="Devillers H."/>
        </authorList>
    </citation>
    <scope>NUCLEOTIDE SEQUENCE [LARGE SCALE GENOMIC DNA]</scope>
    <source>
        <strain evidence="3">CBS 11717</strain>
    </source>
</reference>
<gene>
    <name evidence="3" type="ORF">LAMI_0B05292G</name>
</gene>
<protein>
    <submittedName>
        <fullName evidence="3">LAMI_0B05292g1_1</fullName>
    </submittedName>
</protein>
<accession>A0A1G4IW44</accession>
<dbReference type="GO" id="GO:0042144">
    <property type="term" value="P:vacuole fusion, non-autophagic"/>
    <property type="evidence" value="ECO:0007669"/>
    <property type="project" value="InterPro"/>
</dbReference>
<sequence length="408" mass="45244">MNSDTVDSRNRNAAYERYAPHLSEFYSMVSDQKGVPESNNVEETEAVILQSPARISSASAMLGARRASSLRSGMSSVSELQTLVTQKDMGQTVDVMSQVLSSINAYSEELRTVSQRASMVAVSLEQMARLKGCNDATAEKYLSSSGLFHVMANHQRIMSECIATTMGATLAERIEDFKYKRRVQEARFKQEFQGETRKLKLQEKFNQKFAQRKTRNLVSYRENLANLQLQLDEIETLKHKYYQDSYDLVQATCADVLKDVATVSRAQVEISENIARKGWSGGGLDELMIDADDPFNKNTSNADQSDESDKLGSHMSSFNTPFSTRERSTPISTGVRMQTESPVNRSGDLEDADDTFDNSFSLPAPGANINGSYGESHSDKDDARESNHSQGADDDQPKILDGINGPVT</sequence>
<evidence type="ECO:0000256" key="1">
    <source>
        <dbReference type="SAM" id="Coils"/>
    </source>
</evidence>
<dbReference type="Gene3D" id="1.20.1270.60">
    <property type="entry name" value="Arfaptin homology (AH) domain/BAR domain"/>
    <property type="match status" value="1"/>
</dbReference>
<evidence type="ECO:0000313" key="3">
    <source>
        <dbReference type="EMBL" id="SCU81231.1"/>
    </source>
</evidence>
<feature type="compositionally biased region" description="Basic and acidic residues" evidence="2">
    <location>
        <begin position="376"/>
        <end position="387"/>
    </location>
</feature>
<feature type="coiled-coil region" evidence="1">
    <location>
        <begin position="210"/>
        <end position="244"/>
    </location>
</feature>
<proteinExistence type="predicted"/>
<dbReference type="AlphaFoldDB" id="A0A1G4IW44"/>
<keyword evidence="1" id="KW-0175">Coiled coil</keyword>
<dbReference type="GO" id="GO:0000329">
    <property type="term" value="C:fungal-type vacuole membrane"/>
    <property type="evidence" value="ECO:0007669"/>
    <property type="project" value="InterPro"/>
</dbReference>
<evidence type="ECO:0000313" key="4">
    <source>
        <dbReference type="Proteomes" id="UP000191024"/>
    </source>
</evidence>
<keyword evidence="4" id="KW-1185">Reference proteome</keyword>
<feature type="region of interest" description="Disordered" evidence="2">
    <location>
        <begin position="290"/>
        <end position="408"/>
    </location>
</feature>
<dbReference type="GO" id="GO:0005543">
    <property type="term" value="F:phospholipid binding"/>
    <property type="evidence" value="ECO:0007669"/>
    <property type="project" value="InterPro"/>
</dbReference>
<dbReference type="OrthoDB" id="5594612at2759"/>
<organism evidence="3 4">
    <name type="scientific">Lachancea mirantina</name>
    <dbReference type="NCBI Taxonomy" id="1230905"/>
    <lineage>
        <taxon>Eukaryota</taxon>
        <taxon>Fungi</taxon>
        <taxon>Dikarya</taxon>
        <taxon>Ascomycota</taxon>
        <taxon>Saccharomycotina</taxon>
        <taxon>Saccharomycetes</taxon>
        <taxon>Saccharomycetales</taxon>
        <taxon>Saccharomycetaceae</taxon>
        <taxon>Lachancea</taxon>
    </lineage>
</organism>
<dbReference type="Proteomes" id="UP000191024">
    <property type="component" value="Chromosome B"/>
</dbReference>
<dbReference type="EMBL" id="LT598464">
    <property type="protein sequence ID" value="SCU81231.1"/>
    <property type="molecule type" value="Genomic_DNA"/>
</dbReference>
<dbReference type="PANTHER" id="PTHR38407">
    <property type="entry name" value="PROTEIN IVY1"/>
    <property type="match status" value="1"/>
</dbReference>
<name>A0A1G4IW44_9SACH</name>
<dbReference type="InterPro" id="IPR027267">
    <property type="entry name" value="AH/BAR_dom_sf"/>
</dbReference>